<sequence length="38" mass="4287">MFLRARRGTVSDVTLNLPISAKPSRNIILTVQKHIRAI</sequence>
<dbReference type="AlphaFoldDB" id="A0A248UH67"/>
<evidence type="ECO:0000313" key="2">
    <source>
        <dbReference type="Proteomes" id="UP000215256"/>
    </source>
</evidence>
<name>A0A248UH67_9HYPH</name>
<proteinExistence type="predicted"/>
<reference evidence="1 2" key="1">
    <citation type="submission" date="2017-07" db="EMBL/GenBank/DDBJ databases">
        <title>Phylogenetic study on the rhizospheric bacterium Ochrobactrum sp. A44.</title>
        <authorList>
            <person name="Krzyzanowska D.M."/>
            <person name="Ossowicki A."/>
            <person name="Rajewska M."/>
            <person name="Maciag T."/>
            <person name="Kaczynski Z."/>
            <person name="Czerwicka M."/>
            <person name="Jafra S."/>
        </authorList>
    </citation>
    <scope>NUCLEOTIDE SEQUENCE [LARGE SCALE GENOMIC DNA]</scope>
    <source>
        <strain evidence="1 2">A44</strain>
    </source>
</reference>
<evidence type="ECO:0000313" key="1">
    <source>
        <dbReference type="EMBL" id="ASV85880.1"/>
    </source>
</evidence>
<dbReference type="EMBL" id="CP022604">
    <property type="protein sequence ID" value="ASV85880.1"/>
    <property type="molecule type" value="Genomic_DNA"/>
</dbReference>
<protein>
    <submittedName>
        <fullName evidence="1">Uncharacterized protein</fullName>
    </submittedName>
</protein>
<accession>A0A248UH67</accession>
<dbReference type="Proteomes" id="UP000215256">
    <property type="component" value="Chromosome 1"/>
</dbReference>
<organism evidence="1 2">
    <name type="scientific">Ochrobactrum quorumnocens</name>
    <dbReference type="NCBI Taxonomy" id="271865"/>
    <lineage>
        <taxon>Bacteria</taxon>
        <taxon>Pseudomonadati</taxon>
        <taxon>Pseudomonadota</taxon>
        <taxon>Alphaproteobacteria</taxon>
        <taxon>Hyphomicrobiales</taxon>
        <taxon>Brucellaceae</taxon>
        <taxon>Brucella/Ochrobactrum group</taxon>
        <taxon>Ochrobactrum</taxon>
    </lineage>
</organism>
<gene>
    <name evidence="1" type="ORF">CES85_1892</name>
</gene>
<dbReference type="KEGG" id="och:CES85_1892"/>